<proteinExistence type="predicted"/>
<evidence type="ECO:0008006" key="4">
    <source>
        <dbReference type="Google" id="ProtNLM"/>
    </source>
</evidence>
<gene>
    <name evidence="2" type="ORF">Pla108_30890</name>
</gene>
<evidence type="ECO:0000313" key="3">
    <source>
        <dbReference type="Proteomes" id="UP000317421"/>
    </source>
</evidence>
<sequence length="187" mass="19892">MDITAILAAATPTYDAGYLASLLSRVVHTTCAGTLLGGLIYLRFVLAPAAPADGAEAALFADRRKTWARCVAACTGLLLLSGFYNLIFVVGAYENLPALYHPLFGVKFLLALGVMVIMALVAGKTSLAERMRGSLKLWLNVALVLCLATYVTGAMLRSFRDLPDARVATPLMDEAPAFGDPLIVDPE</sequence>
<feature type="transmembrane region" description="Helical" evidence="1">
    <location>
        <begin position="135"/>
        <end position="156"/>
    </location>
</feature>
<feature type="transmembrane region" description="Helical" evidence="1">
    <location>
        <begin position="26"/>
        <end position="46"/>
    </location>
</feature>
<keyword evidence="1" id="KW-0812">Transmembrane</keyword>
<dbReference type="Proteomes" id="UP000317421">
    <property type="component" value="Unassembled WGS sequence"/>
</dbReference>
<accession>A0A5C6A8Y5</accession>
<name>A0A5C6A8Y5_9BACT</name>
<dbReference type="EMBL" id="SJPR01000004">
    <property type="protein sequence ID" value="TWT96009.1"/>
    <property type="molecule type" value="Genomic_DNA"/>
</dbReference>
<evidence type="ECO:0000256" key="1">
    <source>
        <dbReference type="SAM" id="Phobius"/>
    </source>
</evidence>
<reference evidence="2 3" key="1">
    <citation type="submission" date="2019-02" db="EMBL/GenBank/DDBJ databases">
        <title>Deep-cultivation of Planctomycetes and their phenomic and genomic characterization uncovers novel biology.</title>
        <authorList>
            <person name="Wiegand S."/>
            <person name="Jogler M."/>
            <person name="Boedeker C."/>
            <person name="Pinto D."/>
            <person name="Vollmers J."/>
            <person name="Rivas-Marin E."/>
            <person name="Kohn T."/>
            <person name="Peeters S.H."/>
            <person name="Heuer A."/>
            <person name="Rast P."/>
            <person name="Oberbeckmann S."/>
            <person name="Bunk B."/>
            <person name="Jeske O."/>
            <person name="Meyerdierks A."/>
            <person name="Storesund J.E."/>
            <person name="Kallscheuer N."/>
            <person name="Luecker S."/>
            <person name="Lage O.M."/>
            <person name="Pohl T."/>
            <person name="Merkel B.J."/>
            <person name="Hornburger P."/>
            <person name="Mueller R.-W."/>
            <person name="Bruemmer F."/>
            <person name="Labrenz M."/>
            <person name="Spormann A.M."/>
            <person name="Op Den Camp H."/>
            <person name="Overmann J."/>
            <person name="Amann R."/>
            <person name="Jetten M.S.M."/>
            <person name="Mascher T."/>
            <person name="Medema M.H."/>
            <person name="Devos D.P."/>
            <person name="Kaster A.-K."/>
            <person name="Ovreas L."/>
            <person name="Rohde M."/>
            <person name="Galperin M.Y."/>
            <person name="Jogler C."/>
        </authorList>
    </citation>
    <scope>NUCLEOTIDE SEQUENCE [LARGE SCALE GENOMIC DNA]</scope>
    <source>
        <strain evidence="2 3">Pla108</strain>
    </source>
</reference>
<feature type="transmembrane region" description="Helical" evidence="1">
    <location>
        <begin position="67"/>
        <end position="93"/>
    </location>
</feature>
<evidence type="ECO:0000313" key="2">
    <source>
        <dbReference type="EMBL" id="TWT96009.1"/>
    </source>
</evidence>
<dbReference type="AlphaFoldDB" id="A0A5C6A8Y5"/>
<dbReference type="RefSeq" id="WP_146445804.1">
    <property type="nucleotide sequence ID" value="NZ_SJPR01000004.1"/>
</dbReference>
<feature type="transmembrane region" description="Helical" evidence="1">
    <location>
        <begin position="99"/>
        <end position="123"/>
    </location>
</feature>
<keyword evidence="3" id="KW-1185">Reference proteome</keyword>
<organism evidence="2 3">
    <name type="scientific">Botrimarina colliarenosi</name>
    <dbReference type="NCBI Taxonomy" id="2528001"/>
    <lineage>
        <taxon>Bacteria</taxon>
        <taxon>Pseudomonadati</taxon>
        <taxon>Planctomycetota</taxon>
        <taxon>Planctomycetia</taxon>
        <taxon>Pirellulales</taxon>
        <taxon>Lacipirellulaceae</taxon>
        <taxon>Botrimarina</taxon>
    </lineage>
</organism>
<keyword evidence="1" id="KW-0472">Membrane</keyword>
<protein>
    <recommendedName>
        <fullName evidence="4">Copper resistance protein D</fullName>
    </recommendedName>
</protein>
<dbReference type="OrthoDB" id="272946at2"/>
<keyword evidence="1" id="KW-1133">Transmembrane helix</keyword>
<comment type="caution">
    <text evidence="2">The sequence shown here is derived from an EMBL/GenBank/DDBJ whole genome shotgun (WGS) entry which is preliminary data.</text>
</comment>